<proteinExistence type="predicted"/>
<dbReference type="InterPro" id="IPR050469">
    <property type="entry name" value="Diguanylate_Cyclase"/>
</dbReference>
<dbReference type="NCBIfam" id="TIGR00254">
    <property type="entry name" value="GGDEF"/>
    <property type="match status" value="1"/>
</dbReference>
<organism evidence="3 4">
    <name type="scientific">Deinococcus depolymerans</name>
    <dbReference type="NCBI Taxonomy" id="392408"/>
    <lineage>
        <taxon>Bacteria</taxon>
        <taxon>Thermotogati</taxon>
        <taxon>Deinococcota</taxon>
        <taxon>Deinococci</taxon>
        <taxon>Deinococcales</taxon>
        <taxon>Deinococcaceae</taxon>
        <taxon>Deinococcus</taxon>
    </lineage>
</organism>
<dbReference type="InterPro" id="IPR043128">
    <property type="entry name" value="Rev_trsase/Diguanyl_cyclase"/>
</dbReference>
<dbReference type="RefSeq" id="WP_343757548.1">
    <property type="nucleotide sequence ID" value="NZ_BAAADB010000012.1"/>
</dbReference>
<feature type="transmembrane region" description="Helical" evidence="1">
    <location>
        <begin position="20"/>
        <end position="37"/>
    </location>
</feature>
<dbReference type="InterPro" id="IPR000160">
    <property type="entry name" value="GGDEF_dom"/>
</dbReference>
<feature type="transmembrane region" description="Helical" evidence="1">
    <location>
        <begin position="162"/>
        <end position="179"/>
    </location>
</feature>
<feature type="transmembrane region" description="Helical" evidence="1">
    <location>
        <begin position="49"/>
        <end position="66"/>
    </location>
</feature>
<dbReference type="PANTHER" id="PTHR45138:SF9">
    <property type="entry name" value="DIGUANYLATE CYCLASE DGCM-RELATED"/>
    <property type="match status" value="1"/>
</dbReference>
<dbReference type="Gene3D" id="3.30.70.270">
    <property type="match status" value="1"/>
</dbReference>
<dbReference type="CDD" id="cd01949">
    <property type="entry name" value="GGDEF"/>
    <property type="match status" value="1"/>
</dbReference>
<keyword evidence="4" id="KW-1185">Reference proteome</keyword>
<dbReference type="EMBL" id="BAAADB010000012">
    <property type="protein sequence ID" value="GAA0509045.1"/>
    <property type="molecule type" value="Genomic_DNA"/>
</dbReference>
<accession>A0ABP3M180</accession>
<dbReference type="PROSITE" id="PS50887">
    <property type="entry name" value="GGDEF"/>
    <property type="match status" value="1"/>
</dbReference>
<comment type="caution">
    <text evidence="3">The sequence shown here is derived from an EMBL/GenBank/DDBJ whole genome shotgun (WGS) entry which is preliminary data.</text>
</comment>
<evidence type="ECO:0000313" key="3">
    <source>
        <dbReference type="EMBL" id="GAA0509045.1"/>
    </source>
</evidence>
<feature type="transmembrane region" description="Helical" evidence="1">
    <location>
        <begin position="126"/>
        <end position="147"/>
    </location>
</feature>
<reference evidence="4" key="1">
    <citation type="journal article" date="2019" name="Int. J. Syst. Evol. Microbiol.">
        <title>The Global Catalogue of Microorganisms (GCM) 10K type strain sequencing project: providing services to taxonomists for standard genome sequencing and annotation.</title>
        <authorList>
            <consortium name="The Broad Institute Genomics Platform"/>
            <consortium name="The Broad Institute Genome Sequencing Center for Infectious Disease"/>
            <person name="Wu L."/>
            <person name="Ma J."/>
        </authorList>
    </citation>
    <scope>NUCLEOTIDE SEQUENCE [LARGE SCALE GENOMIC DNA]</scope>
    <source>
        <strain evidence="4">JCM 14368</strain>
    </source>
</reference>
<evidence type="ECO:0000256" key="1">
    <source>
        <dbReference type="SAM" id="Phobius"/>
    </source>
</evidence>
<keyword evidence="1" id="KW-1133">Transmembrane helix</keyword>
<evidence type="ECO:0000313" key="4">
    <source>
        <dbReference type="Proteomes" id="UP001500191"/>
    </source>
</evidence>
<dbReference type="PANTHER" id="PTHR45138">
    <property type="entry name" value="REGULATORY COMPONENTS OF SENSORY TRANSDUCTION SYSTEM"/>
    <property type="match status" value="1"/>
</dbReference>
<keyword evidence="1" id="KW-0812">Transmembrane</keyword>
<name>A0ABP3M180_9DEIO</name>
<evidence type="ECO:0000259" key="2">
    <source>
        <dbReference type="PROSITE" id="PS50887"/>
    </source>
</evidence>
<dbReference type="Pfam" id="PF00990">
    <property type="entry name" value="GGDEF"/>
    <property type="match status" value="1"/>
</dbReference>
<dbReference type="InterPro" id="IPR029787">
    <property type="entry name" value="Nucleotide_cyclase"/>
</dbReference>
<sequence length="351" mass="38501">MHRFRISGGPAEAQYRRSGLLIIFSGLLTATAITLALSGPLRVGATDRLFLLLMVVKNALFLAWLWRRPQLFQLIGGIELTGEIVAGLYRMQQVLLVDHTAHGLSGYSYWLALPYLVASLVLPTHAALLVSAVQLTGLAVLGGLYWADPLVADSVRQDSANAWLQMLLMHSAFLAVITLQQHLRRRYALNLVEAERRAALALRDSLTGLPNRRALQTWLDAQREGCSVVYLDIDHFKRVNDVHGHDVGDSVLRHVAGQARQCVRQGDQAGRWGGEEFLLLIQGDAQVASRVAERLRAQLRAERHPVAGVVTVSCGVAQAHPGESADALLRRADRALYAAKRAGRDTVEVAV</sequence>
<gene>
    <name evidence="3" type="ORF">GCM10008937_16110</name>
</gene>
<feature type="domain" description="GGDEF" evidence="2">
    <location>
        <begin position="224"/>
        <end position="351"/>
    </location>
</feature>
<dbReference type="SUPFAM" id="SSF55073">
    <property type="entry name" value="Nucleotide cyclase"/>
    <property type="match status" value="1"/>
</dbReference>
<dbReference type="Proteomes" id="UP001500191">
    <property type="component" value="Unassembled WGS sequence"/>
</dbReference>
<keyword evidence="1" id="KW-0472">Membrane</keyword>
<protein>
    <submittedName>
        <fullName evidence="3">GGDEF domain-containing protein</fullName>
    </submittedName>
</protein>
<dbReference type="SMART" id="SM00267">
    <property type="entry name" value="GGDEF"/>
    <property type="match status" value="1"/>
</dbReference>